<dbReference type="GO" id="GO:0005886">
    <property type="term" value="C:plasma membrane"/>
    <property type="evidence" value="ECO:0007669"/>
    <property type="project" value="UniProtKB-SubCell"/>
</dbReference>
<comment type="subcellular location">
    <subcellularLocation>
        <location evidence="2">Cell membrane</location>
        <topology evidence="2">Multi-pass membrane protein</topology>
    </subcellularLocation>
</comment>
<reference evidence="13" key="2">
    <citation type="submission" date="2021-04" db="EMBL/GenBank/DDBJ databases">
        <title>Isolation and characterization of a novel species of the genus Sulfurimonas.</title>
        <authorList>
            <person name="Fukui M."/>
        </authorList>
    </citation>
    <scope>NUCLEOTIDE SEQUENCE</scope>
    <source>
        <strain evidence="13">H1576</strain>
    </source>
</reference>
<keyword evidence="4" id="KW-1003">Cell membrane</keyword>
<dbReference type="RefSeq" id="WP_207561855.1">
    <property type="nucleotide sequence ID" value="NZ_CP046072.1"/>
</dbReference>
<dbReference type="AlphaFoldDB" id="A0A975AXU2"/>
<dbReference type="InterPro" id="IPR036097">
    <property type="entry name" value="HisK_dim/P_sf"/>
</dbReference>
<dbReference type="Gene3D" id="1.10.287.130">
    <property type="match status" value="1"/>
</dbReference>
<evidence type="ECO:0000256" key="7">
    <source>
        <dbReference type="ARBA" id="ARBA00022692"/>
    </source>
</evidence>
<comment type="catalytic activity">
    <reaction evidence="1">
        <text>ATP + protein L-histidine = ADP + protein N-phospho-L-histidine.</text>
        <dbReference type="EC" id="2.7.13.3"/>
    </reaction>
</comment>
<dbReference type="InterPro" id="IPR050351">
    <property type="entry name" value="BphY/WalK/GraS-like"/>
</dbReference>
<keyword evidence="6" id="KW-0808">Transferase</keyword>
<dbReference type="PRINTS" id="PR00344">
    <property type="entry name" value="BCTRLSENSOR"/>
</dbReference>
<dbReference type="SMART" id="SM00387">
    <property type="entry name" value="HATPase_c"/>
    <property type="match status" value="1"/>
</dbReference>
<dbReference type="EMBL" id="CP046072">
    <property type="protein sequence ID" value="QSZ40577.1"/>
    <property type="molecule type" value="Genomic_DNA"/>
</dbReference>
<dbReference type="Gene3D" id="3.30.565.10">
    <property type="entry name" value="Histidine kinase-like ATPase, C-terminal domain"/>
    <property type="match status" value="1"/>
</dbReference>
<dbReference type="GO" id="GO:0016036">
    <property type="term" value="P:cellular response to phosphate starvation"/>
    <property type="evidence" value="ECO:0007669"/>
    <property type="project" value="TreeGrafter"/>
</dbReference>
<dbReference type="CDD" id="cd00082">
    <property type="entry name" value="HisKA"/>
    <property type="match status" value="1"/>
</dbReference>
<dbReference type="SUPFAM" id="SSF55874">
    <property type="entry name" value="ATPase domain of HSP90 chaperone/DNA topoisomerase II/histidine kinase"/>
    <property type="match status" value="1"/>
</dbReference>
<evidence type="ECO:0000256" key="6">
    <source>
        <dbReference type="ARBA" id="ARBA00022679"/>
    </source>
</evidence>
<dbReference type="InterPro" id="IPR003661">
    <property type="entry name" value="HisK_dim/P_dom"/>
</dbReference>
<keyword evidence="9 11" id="KW-1133">Transmembrane helix</keyword>
<dbReference type="InterPro" id="IPR003594">
    <property type="entry name" value="HATPase_dom"/>
</dbReference>
<feature type="transmembrane region" description="Helical" evidence="11">
    <location>
        <begin position="12"/>
        <end position="37"/>
    </location>
</feature>
<evidence type="ECO:0000256" key="8">
    <source>
        <dbReference type="ARBA" id="ARBA00022777"/>
    </source>
</evidence>
<dbReference type="InterPro" id="IPR005467">
    <property type="entry name" value="His_kinase_dom"/>
</dbReference>
<dbReference type="GO" id="GO:0004721">
    <property type="term" value="F:phosphoprotein phosphatase activity"/>
    <property type="evidence" value="ECO:0007669"/>
    <property type="project" value="TreeGrafter"/>
</dbReference>
<dbReference type="KEGG" id="saqt:GJV85_00070"/>
<dbReference type="InterPro" id="IPR036890">
    <property type="entry name" value="HATPase_C_sf"/>
</dbReference>
<feature type="domain" description="Histidine kinase" evidence="12">
    <location>
        <begin position="126"/>
        <end position="326"/>
    </location>
</feature>
<evidence type="ECO:0000256" key="11">
    <source>
        <dbReference type="SAM" id="Phobius"/>
    </source>
</evidence>
<evidence type="ECO:0000256" key="5">
    <source>
        <dbReference type="ARBA" id="ARBA00022553"/>
    </source>
</evidence>
<evidence type="ECO:0000256" key="2">
    <source>
        <dbReference type="ARBA" id="ARBA00004651"/>
    </source>
</evidence>
<gene>
    <name evidence="13" type="ORF">GJV85_00070</name>
</gene>
<dbReference type="PANTHER" id="PTHR45453:SF2">
    <property type="entry name" value="HISTIDINE KINASE"/>
    <property type="match status" value="1"/>
</dbReference>
<evidence type="ECO:0000256" key="1">
    <source>
        <dbReference type="ARBA" id="ARBA00000085"/>
    </source>
</evidence>
<accession>A0A975AXU2</accession>
<sequence length="327" mass="37921">MVIALKSYERGSFIRFFLIYTSVFMLMFIALASLYYFQERQRLFKEKRVEVMLAFNECKRINSLLQNEEICEMQSSRPDMSKTTETLLYTSLLTLIFTLGAGFILARISLKPVRDSVERMDSFINGIVHDINTPLSIVKLNAQSIARRLDDEKLIAKNRRIIQASEHIENLEEQLLFTLKIHHYELQKKKFDLFSKLQERQGYWNDLKTNINVNVIGERISVNADEIALLRMIDNVVINAIKYSKQDQNVTIELRGNELKVVDRGEGIKNPKMVFEKYYRESTKVDGLGLGLFLVYQIAIMHKVKININSQLGNGTTFSFDISSITH</sequence>
<dbReference type="PANTHER" id="PTHR45453">
    <property type="entry name" value="PHOSPHATE REGULON SENSOR PROTEIN PHOR"/>
    <property type="match status" value="1"/>
</dbReference>
<dbReference type="InterPro" id="IPR004358">
    <property type="entry name" value="Sig_transdc_His_kin-like_C"/>
</dbReference>
<keyword evidence="5" id="KW-0597">Phosphoprotein</keyword>
<keyword evidence="8" id="KW-0418">Kinase</keyword>
<protein>
    <recommendedName>
        <fullName evidence="3">histidine kinase</fullName>
        <ecNumber evidence="3">2.7.13.3</ecNumber>
    </recommendedName>
</protein>
<keyword evidence="7 11" id="KW-0812">Transmembrane</keyword>
<evidence type="ECO:0000256" key="3">
    <source>
        <dbReference type="ARBA" id="ARBA00012438"/>
    </source>
</evidence>
<evidence type="ECO:0000256" key="9">
    <source>
        <dbReference type="ARBA" id="ARBA00022989"/>
    </source>
</evidence>
<dbReference type="SUPFAM" id="SSF47384">
    <property type="entry name" value="Homodimeric domain of signal transducing histidine kinase"/>
    <property type="match status" value="1"/>
</dbReference>
<evidence type="ECO:0000313" key="13">
    <source>
        <dbReference type="EMBL" id="QSZ40577.1"/>
    </source>
</evidence>
<dbReference type="EC" id="2.7.13.3" evidence="3"/>
<dbReference type="Pfam" id="PF02518">
    <property type="entry name" value="HATPase_c"/>
    <property type="match status" value="1"/>
</dbReference>
<reference evidence="13" key="1">
    <citation type="submission" date="2019-11" db="EMBL/GenBank/DDBJ databases">
        <authorList>
            <person name="Kojima H."/>
        </authorList>
    </citation>
    <scope>NUCLEOTIDE SEQUENCE</scope>
    <source>
        <strain evidence="13">H1576</strain>
    </source>
</reference>
<name>A0A975AXU2_9BACT</name>
<organism evidence="13 14">
    <name type="scientific">Sulfurimonas aquatica</name>
    <dbReference type="NCBI Taxonomy" id="2672570"/>
    <lineage>
        <taxon>Bacteria</taxon>
        <taxon>Pseudomonadati</taxon>
        <taxon>Campylobacterota</taxon>
        <taxon>Epsilonproteobacteria</taxon>
        <taxon>Campylobacterales</taxon>
        <taxon>Sulfurimonadaceae</taxon>
        <taxon>Sulfurimonas</taxon>
    </lineage>
</organism>
<dbReference type="Proteomes" id="UP000671852">
    <property type="component" value="Chromosome"/>
</dbReference>
<dbReference type="GO" id="GO:0000155">
    <property type="term" value="F:phosphorelay sensor kinase activity"/>
    <property type="evidence" value="ECO:0007669"/>
    <property type="project" value="InterPro"/>
</dbReference>
<keyword evidence="14" id="KW-1185">Reference proteome</keyword>
<feature type="transmembrane region" description="Helical" evidence="11">
    <location>
        <begin position="87"/>
        <end position="110"/>
    </location>
</feature>
<proteinExistence type="predicted"/>
<dbReference type="PROSITE" id="PS50109">
    <property type="entry name" value="HIS_KIN"/>
    <property type="match status" value="1"/>
</dbReference>
<evidence type="ECO:0000256" key="10">
    <source>
        <dbReference type="ARBA" id="ARBA00023136"/>
    </source>
</evidence>
<evidence type="ECO:0000256" key="4">
    <source>
        <dbReference type="ARBA" id="ARBA00022475"/>
    </source>
</evidence>
<evidence type="ECO:0000259" key="12">
    <source>
        <dbReference type="PROSITE" id="PS50109"/>
    </source>
</evidence>
<keyword evidence="10 11" id="KW-0472">Membrane</keyword>
<evidence type="ECO:0000313" key="14">
    <source>
        <dbReference type="Proteomes" id="UP000671852"/>
    </source>
</evidence>